<gene>
    <name evidence="2" type="ORF">LVY72_22590</name>
</gene>
<keyword evidence="1" id="KW-1133">Transmembrane helix</keyword>
<dbReference type="EMBL" id="JAKLTQ010000029">
    <property type="protein sequence ID" value="MCG2624682.1"/>
    <property type="molecule type" value="Genomic_DNA"/>
</dbReference>
<reference evidence="2" key="1">
    <citation type="submission" date="2022-01" db="EMBL/GenBank/DDBJ databases">
        <authorList>
            <person name="Jo J.-H."/>
            <person name="Im W.-T."/>
        </authorList>
    </citation>
    <scope>NUCLEOTIDE SEQUENCE</scope>
    <source>
        <strain evidence="2">I2-34</strain>
    </source>
</reference>
<feature type="transmembrane region" description="Helical" evidence="1">
    <location>
        <begin position="12"/>
        <end position="36"/>
    </location>
</feature>
<keyword evidence="1" id="KW-0812">Transmembrane</keyword>
<proteinExistence type="predicted"/>
<feature type="transmembrane region" description="Helical" evidence="1">
    <location>
        <begin position="42"/>
        <end position="61"/>
    </location>
</feature>
<evidence type="ECO:0000313" key="2">
    <source>
        <dbReference type="EMBL" id="MCG2624682.1"/>
    </source>
</evidence>
<protein>
    <submittedName>
        <fullName evidence="2">Uncharacterized protein</fullName>
    </submittedName>
</protein>
<accession>A0ABS9LE30</accession>
<sequence>MGKNTTKATQLVGDWLIGAGTIIILLTVLMLFMTLANGTPSAIIFAGGPIFGLLMICAGYLKRIAAELAAARTDRLSSPVPVR</sequence>
<comment type="caution">
    <text evidence="2">The sequence shown here is derived from an EMBL/GenBank/DDBJ whole genome shotgun (WGS) entry which is preliminary data.</text>
</comment>
<organism evidence="2 3">
    <name type="scientific">Arthrobacter hankyongi</name>
    <dbReference type="NCBI Taxonomy" id="2904801"/>
    <lineage>
        <taxon>Bacteria</taxon>
        <taxon>Bacillati</taxon>
        <taxon>Actinomycetota</taxon>
        <taxon>Actinomycetes</taxon>
        <taxon>Micrococcales</taxon>
        <taxon>Micrococcaceae</taxon>
        <taxon>Arthrobacter</taxon>
    </lineage>
</organism>
<dbReference type="Proteomes" id="UP001165368">
    <property type="component" value="Unassembled WGS sequence"/>
</dbReference>
<evidence type="ECO:0000256" key="1">
    <source>
        <dbReference type="SAM" id="Phobius"/>
    </source>
</evidence>
<name>A0ABS9LE30_9MICC</name>
<evidence type="ECO:0000313" key="3">
    <source>
        <dbReference type="Proteomes" id="UP001165368"/>
    </source>
</evidence>
<keyword evidence="3" id="KW-1185">Reference proteome</keyword>
<dbReference type="RefSeq" id="WP_237826933.1">
    <property type="nucleotide sequence ID" value="NZ_JAKLTQ010000029.1"/>
</dbReference>
<keyword evidence="1" id="KW-0472">Membrane</keyword>